<dbReference type="SMART" id="SM00606">
    <property type="entry name" value="CBD_IV"/>
    <property type="match status" value="1"/>
</dbReference>
<dbReference type="Gene3D" id="2.60.120.260">
    <property type="entry name" value="Galactose-binding domain-like"/>
    <property type="match status" value="1"/>
</dbReference>
<keyword evidence="2" id="KW-0732">Signal</keyword>
<dbReference type="InterPro" id="IPR017853">
    <property type="entry name" value="GH"/>
</dbReference>
<protein>
    <submittedName>
        <fullName evidence="5">Glycoside hydrolase family 31 protein</fullName>
    </submittedName>
</protein>
<dbReference type="SUPFAM" id="SSF51011">
    <property type="entry name" value="Glycosyl hydrolase domain"/>
    <property type="match status" value="1"/>
</dbReference>
<evidence type="ECO:0000256" key="2">
    <source>
        <dbReference type="ARBA" id="ARBA00022729"/>
    </source>
</evidence>
<keyword evidence="3 5" id="KW-0378">Hydrolase</keyword>
<dbReference type="RefSeq" id="WP_371939894.1">
    <property type="nucleotide sequence ID" value="NZ_JAXCEH010000003.1"/>
</dbReference>
<feature type="domain" description="CBM6" evidence="4">
    <location>
        <begin position="125"/>
        <end position="256"/>
    </location>
</feature>
<dbReference type="PROSITE" id="PS51175">
    <property type="entry name" value="CBM6"/>
    <property type="match status" value="1"/>
</dbReference>
<dbReference type="InterPro" id="IPR033403">
    <property type="entry name" value="DUF5110"/>
</dbReference>
<keyword evidence="3" id="KW-0326">Glycosidase</keyword>
<dbReference type="InterPro" id="IPR008979">
    <property type="entry name" value="Galactose-bd-like_sf"/>
</dbReference>
<evidence type="ECO:0000313" key="5">
    <source>
        <dbReference type="EMBL" id="MFA1553499.1"/>
    </source>
</evidence>
<sequence>MAVSLAAAVPAVPLQTARAVSIPSVREGNARFQILSPTLIRLEYAGDGVFEDRPTFNAALRQAVPTRFRTWTDSGDRVIRTDRLTVRYKRGSGAFTTANLRVKLAGGAVARPAWSTADQVCSFSTRCEAEDGRPAGGAEVESDHKGFTGTGFTTGFDRRGASASFRLADVPADGDYRFAVRYANARGGDLKNEIRTLGVRVGGTRAAQLTLPRTGGWDNWRVAETTVRLKKGGAAISLERGAEDSGHVNIDNLTVVPAGTAYPAPSQLGGYRRGLDYKSGPAELEPGILSREGWALLDDSRTALFDPAANRIIQRHGHAGKPYQDGYLFGYGRDYRQALADLTALTGPAPLLPRSHFGVWFSRYHPYSAEDYQQRLLPRFRAEKVPLDTLSVDTDFKSPSTWNGWNWNSKLFPAPEKFTRWAHDQGLELNFNVHPSIPLNDPRLTEADALAKGKLEYSFCTAGINLCKIFNWGDPDQVKAYVALHRPFELQGVDSWWLDWCCDDARVTTPGMTPDSWINHLYAAHGDSLGDRGHVLSRMGSALVGGLAGQGDSPVYPSGPWAEHRSTVHFTGDSESTWPLLAFAAEMTAAEAAIGMPYVSHDIGSFRKQHLDDDYYVRWIQLGTFQPIFRVHSFNGDRLPWEYGRQAQRTATKFFQLREALLPYTYTLAWQARETGLPMARPLYLSYPGQAEAFENPTQYTYGDALLVAPVTRPNTGGTAATEVWFPPGSWTDYFTGRTYQGPSTHTIVSGLETMPLFVRAGGIVAQRTNYVDNASQNPLNEVTLVVGAGADGTFTLYEDAGDGRQYQRGEYTTTQVTYNSGTLAISGRKGAYPGAASARAYTVSLRGSARPRTVTADGQTLSATAWNYDLATRTLTIRLPAGPASAQHTITPVS</sequence>
<keyword evidence="6" id="KW-1185">Reference proteome</keyword>
<dbReference type="EMBL" id="JAXCEH010000003">
    <property type="protein sequence ID" value="MFA1553499.1"/>
    <property type="molecule type" value="Genomic_DNA"/>
</dbReference>
<dbReference type="InterPro" id="IPR000322">
    <property type="entry name" value="Glyco_hydro_31_TIM"/>
</dbReference>
<dbReference type="SUPFAM" id="SSF49785">
    <property type="entry name" value="Galactose-binding domain-like"/>
    <property type="match status" value="1"/>
</dbReference>
<dbReference type="PANTHER" id="PTHR43863:SF2">
    <property type="entry name" value="MALTASE-GLUCOAMYLASE"/>
    <property type="match status" value="1"/>
</dbReference>
<name>A0ABV4QSC6_9ACTN</name>
<accession>A0ABV4QSC6</accession>
<dbReference type="GO" id="GO:0016787">
    <property type="term" value="F:hydrolase activity"/>
    <property type="evidence" value="ECO:0007669"/>
    <property type="project" value="UniProtKB-KW"/>
</dbReference>
<comment type="caution">
    <text evidence="5">The sequence shown here is derived from an EMBL/GenBank/DDBJ whole genome shotgun (WGS) entry which is preliminary data.</text>
</comment>
<gene>
    <name evidence="5" type="ORF">SM436_07315</name>
</gene>
<dbReference type="InterPro" id="IPR006584">
    <property type="entry name" value="Cellulose-bd_IV"/>
</dbReference>
<dbReference type="Pfam" id="PF03422">
    <property type="entry name" value="CBM_6"/>
    <property type="match status" value="1"/>
</dbReference>
<dbReference type="Pfam" id="PF21365">
    <property type="entry name" value="Glyco_hydro_31_3rd"/>
    <property type="match status" value="1"/>
</dbReference>
<dbReference type="InterPro" id="IPR048395">
    <property type="entry name" value="Glyco_hydro_31_C"/>
</dbReference>
<evidence type="ECO:0000256" key="1">
    <source>
        <dbReference type="ARBA" id="ARBA00007806"/>
    </source>
</evidence>
<dbReference type="Gene3D" id="3.20.20.80">
    <property type="entry name" value="Glycosidases"/>
    <property type="match status" value="1"/>
</dbReference>
<comment type="similarity">
    <text evidence="1 3">Belongs to the glycosyl hydrolase 31 family.</text>
</comment>
<dbReference type="Proteomes" id="UP001569904">
    <property type="component" value="Unassembled WGS sequence"/>
</dbReference>
<proteinExistence type="inferred from homology"/>
<evidence type="ECO:0000256" key="3">
    <source>
        <dbReference type="RuleBase" id="RU361185"/>
    </source>
</evidence>
<organism evidence="5 6">
    <name type="scientific">Actinomadura chokoriensis</name>
    <dbReference type="NCBI Taxonomy" id="454156"/>
    <lineage>
        <taxon>Bacteria</taxon>
        <taxon>Bacillati</taxon>
        <taxon>Actinomycetota</taxon>
        <taxon>Actinomycetes</taxon>
        <taxon>Streptosporangiales</taxon>
        <taxon>Thermomonosporaceae</taxon>
        <taxon>Actinomadura</taxon>
    </lineage>
</organism>
<dbReference type="Pfam" id="PF01055">
    <property type="entry name" value="Glyco_hydro_31_2nd"/>
    <property type="match status" value="1"/>
</dbReference>
<dbReference type="InterPro" id="IPR005084">
    <property type="entry name" value="CBM6"/>
</dbReference>
<dbReference type="PANTHER" id="PTHR43863">
    <property type="entry name" value="HYDROLASE, PUTATIVE (AFU_ORTHOLOGUE AFUA_1G03140)-RELATED"/>
    <property type="match status" value="1"/>
</dbReference>
<dbReference type="Gene3D" id="2.60.40.1180">
    <property type="entry name" value="Golgi alpha-mannosidase II"/>
    <property type="match status" value="2"/>
</dbReference>
<dbReference type="InterPro" id="IPR013780">
    <property type="entry name" value="Glyco_hydro_b"/>
</dbReference>
<dbReference type="InterPro" id="IPR051816">
    <property type="entry name" value="Glycosyl_Hydrolase_31"/>
</dbReference>
<dbReference type="Pfam" id="PF17137">
    <property type="entry name" value="DUF5110"/>
    <property type="match status" value="1"/>
</dbReference>
<reference evidence="5 6" key="1">
    <citation type="submission" date="2023-11" db="EMBL/GenBank/DDBJ databases">
        <title>Actinomadura monticuli sp. nov., isolated from volcanic ash.</title>
        <authorList>
            <person name="Lee S.D."/>
            <person name="Yang H."/>
            <person name="Kim I.S."/>
        </authorList>
    </citation>
    <scope>NUCLEOTIDE SEQUENCE [LARGE SCALE GENOMIC DNA]</scope>
    <source>
        <strain evidence="5 6">DSM 45346</strain>
    </source>
</reference>
<evidence type="ECO:0000259" key="4">
    <source>
        <dbReference type="PROSITE" id="PS51175"/>
    </source>
</evidence>
<dbReference type="SUPFAM" id="SSF51445">
    <property type="entry name" value="(Trans)glycosidases"/>
    <property type="match status" value="1"/>
</dbReference>
<evidence type="ECO:0000313" key="6">
    <source>
        <dbReference type="Proteomes" id="UP001569904"/>
    </source>
</evidence>